<dbReference type="AlphaFoldDB" id="A0A8S4QD74"/>
<protein>
    <submittedName>
        <fullName evidence="2">Jg27237 protein</fullName>
    </submittedName>
</protein>
<keyword evidence="1" id="KW-1133">Transmembrane helix</keyword>
<proteinExistence type="predicted"/>
<comment type="caution">
    <text evidence="2">The sequence shown here is derived from an EMBL/GenBank/DDBJ whole genome shotgun (WGS) entry which is preliminary data.</text>
</comment>
<evidence type="ECO:0000313" key="3">
    <source>
        <dbReference type="Proteomes" id="UP000838756"/>
    </source>
</evidence>
<gene>
    <name evidence="2" type="primary">jg27237</name>
    <name evidence="2" type="ORF">PAEG_LOCUS383</name>
</gene>
<reference evidence="2" key="1">
    <citation type="submission" date="2022-03" db="EMBL/GenBank/DDBJ databases">
        <authorList>
            <person name="Lindestad O."/>
        </authorList>
    </citation>
    <scope>NUCLEOTIDE SEQUENCE</scope>
</reference>
<organism evidence="2 3">
    <name type="scientific">Pararge aegeria aegeria</name>
    <dbReference type="NCBI Taxonomy" id="348720"/>
    <lineage>
        <taxon>Eukaryota</taxon>
        <taxon>Metazoa</taxon>
        <taxon>Ecdysozoa</taxon>
        <taxon>Arthropoda</taxon>
        <taxon>Hexapoda</taxon>
        <taxon>Insecta</taxon>
        <taxon>Pterygota</taxon>
        <taxon>Neoptera</taxon>
        <taxon>Endopterygota</taxon>
        <taxon>Lepidoptera</taxon>
        <taxon>Glossata</taxon>
        <taxon>Ditrysia</taxon>
        <taxon>Papilionoidea</taxon>
        <taxon>Nymphalidae</taxon>
        <taxon>Satyrinae</taxon>
        <taxon>Satyrini</taxon>
        <taxon>Parargina</taxon>
        <taxon>Pararge</taxon>
    </lineage>
</organism>
<name>A0A8S4QD74_9NEOP</name>
<evidence type="ECO:0000313" key="2">
    <source>
        <dbReference type="EMBL" id="CAH2207763.1"/>
    </source>
</evidence>
<keyword evidence="1" id="KW-0812">Transmembrane</keyword>
<keyword evidence="1" id="KW-0472">Membrane</keyword>
<feature type="transmembrane region" description="Helical" evidence="1">
    <location>
        <begin position="125"/>
        <end position="141"/>
    </location>
</feature>
<evidence type="ECO:0000256" key="1">
    <source>
        <dbReference type="SAM" id="Phobius"/>
    </source>
</evidence>
<dbReference type="Proteomes" id="UP000838756">
    <property type="component" value="Unassembled WGS sequence"/>
</dbReference>
<accession>A0A8S4QD74</accession>
<dbReference type="EMBL" id="CAKXAJ010001222">
    <property type="protein sequence ID" value="CAH2207763.1"/>
    <property type="molecule type" value="Genomic_DNA"/>
</dbReference>
<sequence>MTIKFRYLHRCKIRYWRISLEEQSAIKPGLKPDITRNNPIHQCDTHISVRPAVLRLLWRRDRNNSFVQGDVDYALNSSMRHRRGVQECDEVAQTHYVLVTKHAIAAIVIDLLSYFEEFRRPSSKLFIRSISLSLCVLFLIADNLSHDFMPFDSAFSNV</sequence>
<keyword evidence="3" id="KW-1185">Reference proteome</keyword>